<evidence type="ECO:0000256" key="1">
    <source>
        <dbReference type="ARBA" id="ARBA00004657"/>
    </source>
</evidence>
<dbReference type="Proteomes" id="UP000694396">
    <property type="component" value="Unplaced"/>
</dbReference>
<dbReference type="GO" id="GO:0016460">
    <property type="term" value="C:myosin II complex"/>
    <property type="evidence" value="ECO:0007669"/>
    <property type="project" value="TreeGrafter"/>
</dbReference>
<keyword evidence="8 14" id="KW-0175">Coiled coil</keyword>
<keyword evidence="3" id="KW-0787">Thick filament</keyword>
<dbReference type="GO" id="GO:0030016">
    <property type="term" value="C:myofibril"/>
    <property type="evidence" value="ECO:0007669"/>
    <property type="project" value="UniProtKB-SubCell"/>
</dbReference>
<feature type="binding site" evidence="13">
    <location>
        <begin position="140"/>
        <end position="147"/>
    </location>
    <ligand>
        <name>ATP</name>
        <dbReference type="ChEBI" id="CHEBI:30616"/>
    </ligand>
</feature>
<evidence type="ECO:0000256" key="10">
    <source>
        <dbReference type="ARBA" id="ARBA00023175"/>
    </source>
</evidence>
<dbReference type="Gene3D" id="1.20.120.720">
    <property type="entry name" value="Myosin VI head, motor domain, U50 subdomain"/>
    <property type="match status" value="1"/>
</dbReference>
<evidence type="ECO:0000256" key="8">
    <source>
        <dbReference type="ARBA" id="ARBA00023054"/>
    </source>
</evidence>
<organism evidence="16 17">
    <name type="scientific">Cyanoderma ruficeps</name>
    <name type="common">rufous-capped babbler</name>
    <dbReference type="NCBI Taxonomy" id="181631"/>
    <lineage>
        <taxon>Eukaryota</taxon>
        <taxon>Metazoa</taxon>
        <taxon>Chordata</taxon>
        <taxon>Craniata</taxon>
        <taxon>Vertebrata</taxon>
        <taxon>Euteleostomi</taxon>
        <taxon>Archelosauria</taxon>
        <taxon>Archosauria</taxon>
        <taxon>Dinosauria</taxon>
        <taxon>Saurischia</taxon>
        <taxon>Theropoda</taxon>
        <taxon>Coelurosauria</taxon>
        <taxon>Aves</taxon>
        <taxon>Neognathae</taxon>
        <taxon>Neoaves</taxon>
        <taxon>Telluraves</taxon>
        <taxon>Australaves</taxon>
        <taxon>Passeriformes</taxon>
        <taxon>Sylvioidea</taxon>
        <taxon>Timaliidae</taxon>
        <taxon>Cyanoderma</taxon>
    </lineage>
</organism>
<dbReference type="GO" id="GO:0005524">
    <property type="term" value="F:ATP binding"/>
    <property type="evidence" value="ECO:0007669"/>
    <property type="project" value="UniProtKB-UniRule"/>
</dbReference>
<evidence type="ECO:0000256" key="9">
    <source>
        <dbReference type="ARBA" id="ARBA00023123"/>
    </source>
</evidence>
<evidence type="ECO:0000313" key="16">
    <source>
        <dbReference type="Ensembl" id="ENSCRFP00000018259.1"/>
    </source>
</evidence>
<feature type="coiled-coil region" evidence="14">
    <location>
        <begin position="1355"/>
        <end position="1867"/>
    </location>
</feature>
<dbReference type="PROSITE" id="PS51456">
    <property type="entry name" value="MYOSIN_MOTOR"/>
    <property type="match status" value="1"/>
</dbReference>
<dbReference type="InterPro" id="IPR014751">
    <property type="entry name" value="XRCC4-like_C"/>
</dbReference>
<dbReference type="GO" id="GO:0051015">
    <property type="term" value="F:actin filament binding"/>
    <property type="evidence" value="ECO:0007669"/>
    <property type="project" value="TreeGrafter"/>
</dbReference>
<dbReference type="Gene3D" id="1.10.10.820">
    <property type="match status" value="1"/>
</dbReference>
<keyword evidence="7 13" id="KW-0067">ATP-binding</keyword>
<dbReference type="GO" id="GO:0000146">
    <property type="term" value="F:microfilament motor activity"/>
    <property type="evidence" value="ECO:0007669"/>
    <property type="project" value="TreeGrafter"/>
</dbReference>
<keyword evidence="9 13" id="KW-0518">Myosin</keyword>
<evidence type="ECO:0000256" key="7">
    <source>
        <dbReference type="ARBA" id="ARBA00022840"/>
    </source>
</evidence>
<dbReference type="PANTHER" id="PTHR45615">
    <property type="entry name" value="MYOSIN HEAVY CHAIN, NON-MUSCLE"/>
    <property type="match status" value="1"/>
</dbReference>
<dbReference type="PROSITE" id="PS50096">
    <property type="entry name" value="IQ"/>
    <property type="match status" value="1"/>
</dbReference>
<evidence type="ECO:0000256" key="2">
    <source>
        <dbReference type="ARBA" id="ARBA00008314"/>
    </source>
</evidence>
<sequence length="1888" mass="217426">ALPYLSVYPPAFSTWCLLIPHTSSSPIEKTRVVKEDEVQPMNPPKFDMIEDMAMLTHLNEASVLYNLKRRYSHWMIYTYSGLFCVTINPYKWLPVYTAPVVAAYKGKRRTEAPPHIYSIADNAYNDMLRNRENQSMLITGESGAGKTVNTKRVIQYFAIVAALGDTPGKKLGTLEDQIIEANPAMEAFGNAKTIRNDNSSRFGKFIRIHFGPSGKLASADIDIYLLEKSRVIFQQPKERSYHIFYQILSGKKPELQDMLLLSLNPYDYHFCSQGVTTVDNLDDGQELMATDHAMDILGFSNDEKYGSYKIVGAIMHFGNMKFKQKQREEQAEADGTESADKAAYLMGISSADLIKGLLHPRVKVGNEYVTKGQNVEQVLYAVGALAKATYDRMFKWLVARINKTLDTKLARQFFIGVLDIAGFEIFDFNSFEQLCINFTNEKLQQFFNHHMFVLEQEEYKKEGIEWVFIDFGLDLQACIDLIEKPMGILSILEEECMFPKASDMTFKSKLYDNHIGKSPNFQKPRPDKKRKYEAHFEVVHYAGVVPYNIVGWLDKNKDPLNETVVSVFQKSQNKLLASLYENYVGSASAVPSAPVSALQENLNKLMTNLRSTQPHFVRCIIPNETKTPGAMDSFLVLHQLRCNGVLEGIRICRKGFPNRILYAEFKQRYRILNPAAIPEDKFVDSRKATEKLLSSLELDHAQYKFGHTKVFFKAGLLGLLEEMRDERLAKVLTMLQARIRGYLMRVEYQKIISRREALYTIQWNIRAFNAVKNWSWMKLFFKIKPLLKSAQTEKEMSNLKEEFQKLKEALEKSEAKRKELEEKQVSMIQEKNDLALQLQAEQDNLADAEERCDLLIKSKIQLEAKVKELMERVEDEEEISSELTAKKRKLEDECAELKKDIDDLEITLAKVEKEKHATENKVKNLVEEMAGLDEIIAKLTKEKKALQEAHQQALDDLQAEEDKVNTLTKAKAKLEQQVDDLESSLEQEKKVRMDLERAKRKLEGDLKLSQESVMDLENDKQQLDEKLKKKDFEMSQLNSRIEDGQVMEAQLQKKIKEVQARVEELEEELEAERAARAKVEKQRAEVSRELEELSERLEEAGGTTATQLELNKKREAEFLKLRRDLEEATLQHEATAAALRKKHADTVAELGEQIDSLQRVKQKLEKEKSEMKMEIDDLSSNVEYITKNKANAEKLCRTYEDQLNEAKAKVDELQRQLMDVNTQRGRLQTENGELTRQLEEKESFINQLSRGKVSFTQSIEELKRQLEEETKSKNALAHALQASRHDCDLLREQYEEEVEAKSELQRNLSKANAEVAQWRTKYETDAIQRTEDWFLVGGNLLFTHGALPDLGAGSCSSLEKTKHRLQTEIEDLSVDLDRANSACAALDKKQRNFDRILAEWKQKYEETQVELEASQKESRSLSTELFKLKNAYEESLDNLETLKRENKNLQEEIADLTDQISLGGKTIHELEKVKKMLESEKSDIQAALEEAEGALEHEESKTLRIQLELNQIKAEMDRKLAEKDEEFENLRRNHQRAMDSMQASIDAEARAKNEAMRLRKKMEGDLNEMELQLNHANRQAAEFQKLSRQLQAQIKDLQIELDDTQRHNDDLKEQVGALERHNNLLVAEVEELRAALEQAERSRKLAEQELLETTERATLLQSQNSGLINQKKKLEADVSQMSSEVEDAVQECRNAEEKAKKAITDAAVMAEELKKEQDTCAHLERMKKNMEQTIKDLQTRLDEAEQIALKGGKKQIQKLEARVRELEGELDVEQKKMAEAQKGIRKYERRIKELSYQAEEDRKNLARMQDLIDKLQSKVKSYKRQFEEAEQQANSNLVKFRKVRHELDDAEERADIAETQVNKLRARTRDIISKVESGCNSHCQLCTA</sequence>
<dbReference type="FunFam" id="1.20.5.340:FF:000004">
    <property type="entry name" value="Myosin heavy chain"/>
    <property type="match status" value="1"/>
</dbReference>
<dbReference type="InterPro" id="IPR027417">
    <property type="entry name" value="P-loop_NTPase"/>
</dbReference>
<dbReference type="FunFam" id="1.20.58.530:FF:000001">
    <property type="entry name" value="Myosin heavy chain"/>
    <property type="match status" value="1"/>
</dbReference>
<evidence type="ECO:0000256" key="14">
    <source>
        <dbReference type="SAM" id="Coils"/>
    </source>
</evidence>
<keyword evidence="6 13" id="KW-0547">Nucleotide-binding</keyword>
<reference evidence="16" key="1">
    <citation type="submission" date="2025-08" db="UniProtKB">
        <authorList>
            <consortium name="Ensembl"/>
        </authorList>
    </citation>
    <scope>IDENTIFICATION</scope>
</reference>
<comment type="subcellular location">
    <subcellularLocation>
        <location evidence="1">Cytoplasm</location>
        <location evidence="1">Myofibril</location>
    </subcellularLocation>
</comment>
<dbReference type="SMART" id="SM00242">
    <property type="entry name" value="MYSc"/>
    <property type="match status" value="1"/>
</dbReference>
<comment type="similarity">
    <text evidence="2 13">Belongs to the TRAFAC class myosin-kinesin ATPase superfamily. Myosin family.</text>
</comment>
<dbReference type="InterPro" id="IPR000048">
    <property type="entry name" value="IQ_motif_EF-hand-BS"/>
</dbReference>
<dbReference type="SMART" id="SM00015">
    <property type="entry name" value="IQ"/>
    <property type="match status" value="1"/>
</dbReference>
<proteinExistence type="inferred from homology"/>
<dbReference type="FunFam" id="1.20.5.340:FF:000013">
    <property type="entry name" value="Myosin heavy chain"/>
    <property type="match status" value="1"/>
</dbReference>
<accession>A0A8C3RC74</accession>
<dbReference type="FunFam" id="1.20.5.340:FF:000002">
    <property type="entry name" value="Myosin heavy chain"/>
    <property type="match status" value="1"/>
</dbReference>
<dbReference type="Gene3D" id="1.20.58.530">
    <property type="match status" value="1"/>
</dbReference>
<feature type="region of interest" description="Actin-binding" evidence="13">
    <location>
        <begin position="602"/>
        <end position="624"/>
    </location>
</feature>
<evidence type="ECO:0000256" key="13">
    <source>
        <dbReference type="PROSITE-ProRule" id="PRU00782"/>
    </source>
</evidence>
<dbReference type="SUPFAM" id="SSF52540">
    <property type="entry name" value="P-loop containing nucleoside triphosphate hydrolases"/>
    <property type="match status" value="1"/>
</dbReference>
<dbReference type="Ensembl" id="ENSCRFT00000018875.1">
    <property type="protein sequence ID" value="ENSCRFP00000018259.1"/>
    <property type="gene ID" value="ENSCRFG00000013779.1"/>
</dbReference>
<dbReference type="SUPFAM" id="SSF57997">
    <property type="entry name" value="Tropomyosin"/>
    <property type="match status" value="2"/>
</dbReference>
<dbReference type="Pfam" id="PF01576">
    <property type="entry name" value="Myosin_tail_1"/>
    <property type="match status" value="1"/>
</dbReference>
<dbReference type="GO" id="GO:0032982">
    <property type="term" value="C:myosin filament"/>
    <property type="evidence" value="ECO:0007669"/>
    <property type="project" value="UniProtKB-KW"/>
</dbReference>
<feature type="coiled-coil region" evidence="14">
    <location>
        <begin position="789"/>
        <end position="1321"/>
    </location>
</feature>
<keyword evidence="17" id="KW-1185">Reference proteome</keyword>
<dbReference type="Gene3D" id="1.20.5.4820">
    <property type="match status" value="1"/>
</dbReference>
<evidence type="ECO:0000256" key="12">
    <source>
        <dbReference type="ARBA" id="ARBA00023203"/>
    </source>
</evidence>
<name>A0A8C3RC74_9PASS</name>
<keyword evidence="11" id="KW-0514">Muscle protein</keyword>
<dbReference type="FunFam" id="1.20.5.370:FF:000001">
    <property type="entry name" value="Myosin heavy chain"/>
    <property type="match status" value="1"/>
</dbReference>
<dbReference type="Gene3D" id="1.20.5.340">
    <property type="match status" value="3"/>
</dbReference>
<keyword evidence="4" id="KW-0488">Methylation</keyword>
<feature type="domain" description="Myosin motor" evidence="15">
    <location>
        <begin position="47"/>
        <end position="725"/>
    </location>
</feature>
<dbReference type="FunFam" id="1.10.10.820:FF:000001">
    <property type="entry name" value="Myosin heavy chain"/>
    <property type="match status" value="1"/>
</dbReference>
<dbReference type="FunFam" id="1.20.5.370:FF:000002">
    <property type="entry name" value="Myosin heavy chain"/>
    <property type="match status" value="1"/>
</dbReference>
<keyword evidence="10 13" id="KW-0505">Motor protein</keyword>
<protein>
    <recommendedName>
        <fullName evidence="15">Myosin motor domain-containing protein</fullName>
    </recommendedName>
</protein>
<dbReference type="FunFam" id="1.20.5.370:FF:000008">
    <property type="entry name" value="Myosin heavy chain"/>
    <property type="match status" value="1"/>
</dbReference>
<dbReference type="Pfam" id="PF00063">
    <property type="entry name" value="Myosin_head"/>
    <property type="match status" value="1"/>
</dbReference>
<reference evidence="16" key="2">
    <citation type="submission" date="2025-09" db="UniProtKB">
        <authorList>
            <consortium name="Ensembl"/>
        </authorList>
    </citation>
    <scope>IDENTIFICATION</scope>
</reference>
<keyword evidence="12 13" id="KW-0009">Actin-binding</keyword>
<dbReference type="Gene3D" id="1.20.5.1160">
    <property type="entry name" value="Vasodilator-stimulated phosphoprotein"/>
    <property type="match status" value="1"/>
</dbReference>
<dbReference type="Gene3D" id="3.40.850.10">
    <property type="entry name" value="Kinesin motor domain"/>
    <property type="match status" value="1"/>
</dbReference>
<evidence type="ECO:0000313" key="17">
    <source>
        <dbReference type="Proteomes" id="UP000694396"/>
    </source>
</evidence>
<dbReference type="Gene3D" id="1.20.5.370">
    <property type="match status" value="4"/>
</dbReference>
<dbReference type="FunFam" id="1.20.120.720:FF:000001">
    <property type="entry name" value="Myosin heavy chain, muscle"/>
    <property type="match status" value="1"/>
</dbReference>
<dbReference type="FunFam" id="1.20.5.4820:FF:000001">
    <property type="entry name" value="Myosin heavy chain"/>
    <property type="match status" value="1"/>
</dbReference>
<evidence type="ECO:0000259" key="15">
    <source>
        <dbReference type="PROSITE" id="PS51456"/>
    </source>
</evidence>
<dbReference type="InterPro" id="IPR002928">
    <property type="entry name" value="Myosin_tail"/>
</dbReference>
<evidence type="ECO:0000256" key="3">
    <source>
        <dbReference type="ARBA" id="ARBA00022433"/>
    </source>
</evidence>
<dbReference type="PRINTS" id="PR00193">
    <property type="entry name" value="MYOSINHEAVY"/>
</dbReference>
<evidence type="ECO:0000256" key="11">
    <source>
        <dbReference type="ARBA" id="ARBA00023179"/>
    </source>
</evidence>
<evidence type="ECO:0000256" key="6">
    <source>
        <dbReference type="ARBA" id="ARBA00022741"/>
    </source>
</evidence>
<dbReference type="FunFam" id="3.40.850.10:FF:000024">
    <property type="entry name" value="Myosin heavy chain, isoform J"/>
    <property type="match status" value="1"/>
</dbReference>
<dbReference type="InterPro" id="IPR036961">
    <property type="entry name" value="Kinesin_motor_dom_sf"/>
</dbReference>
<dbReference type="PANTHER" id="PTHR45615:SF29">
    <property type="entry name" value="MYOSIN-7B"/>
    <property type="match status" value="1"/>
</dbReference>
<evidence type="ECO:0000256" key="5">
    <source>
        <dbReference type="ARBA" id="ARBA00022490"/>
    </source>
</evidence>
<dbReference type="FunFam" id="1.20.5.370:FF:000009">
    <property type="entry name" value="Myosin heavy chain, isoform G"/>
    <property type="match status" value="1"/>
</dbReference>
<keyword evidence="5" id="KW-0963">Cytoplasm</keyword>
<dbReference type="SUPFAM" id="SSF90257">
    <property type="entry name" value="Myosin rod fragments"/>
    <property type="match status" value="4"/>
</dbReference>
<dbReference type="FunFam" id="1.20.5.340:FF:000006">
    <property type="entry name" value="Myosin heavy chain"/>
    <property type="match status" value="1"/>
</dbReference>
<evidence type="ECO:0000256" key="4">
    <source>
        <dbReference type="ARBA" id="ARBA00022481"/>
    </source>
</evidence>
<dbReference type="InterPro" id="IPR001609">
    <property type="entry name" value="Myosin_head_motor_dom-like"/>
</dbReference>